<evidence type="ECO:0000313" key="1">
    <source>
        <dbReference type="EMBL" id="NER31381.1"/>
    </source>
</evidence>
<name>A0A6B3NPD1_9CYAN</name>
<dbReference type="AlphaFoldDB" id="A0A6B3NPD1"/>
<feature type="non-terminal residue" evidence="1">
    <location>
        <position position="1"/>
    </location>
</feature>
<protein>
    <submittedName>
        <fullName evidence="1">Uncharacterized protein</fullName>
    </submittedName>
</protein>
<dbReference type="EMBL" id="JAAHFQ010000801">
    <property type="protein sequence ID" value="NER31381.1"/>
    <property type="molecule type" value="Genomic_DNA"/>
</dbReference>
<reference evidence="1" key="1">
    <citation type="submission" date="2019-11" db="EMBL/GenBank/DDBJ databases">
        <title>Genomic insights into an expanded diversity of filamentous marine cyanobacteria reveals the extraordinary biosynthetic potential of Moorea and Okeania.</title>
        <authorList>
            <person name="Ferreira Leao T."/>
            <person name="Wang M."/>
            <person name="Moss N."/>
            <person name="Da Silva R."/>
            <person name="Sanders J."/>
            <person name="Nurk S."/>
            <person name="Gurevich A."/>
            <person name="Humphrey G."/>
            <person name="Reher R."/>
            <person name="Zhu Q."/>
            <person name="Belda-Ferre P."/>
            <person name="Glukhov E."/>
            <person name="Rex R."/>
            <person name="Dorrestein P.C."/>
            <person name="Knight R."/>
            <person name="Pevzner P."/>
            <person name="Gerwick W.H."/>
            <person name="Gerwick L."/>
        </authorList>
    </citation>
    <scope>NUCLEOTIDE SEQUENCE</scope>
    <source>
        <strain evidence="1">SIO1C4</strain>
    </source>
</reference>
<organism evidence="1">
    <name type="scientific">Symploca sp. SIO1C4</name>
    <dbReference type="NCBI Taxonomy" id="2607765"/>
    <lineage>
        <taxon>Bacteria</taxon>
        <taxon>Bacillati</taxon>
        <taxon>Cyanobacteriota</taxon>
        <taxon>Cyanophyceae</taxon>
        <taxon>Coleofasciculales</taxon>
        <taxon>Coleofasciculaceae</taxon>
        <taxon>Symploca</taxon>
    </lineage>
</organism>
<accession>A0A6B3NPD1</accession>
<gene>
    <name evidence="1" type="ORF">F6J89_28140</name>
</gene>
<comment type="caution">
    <text evidence="1">The sequence shown here is derived from an EMBL/GenBank/DDBJ whole genome shotgun (WGS) entry which is preliminary data.</text>
</comment>
<proteinExistence type="predicted"/>
<sequence>DNEEDRRQVLLDSNSWENLDFSQASLDVPKFSDKQNKLLQDSNPLLLAKMDNYVSTNKTAGTITISKLNEIAQRWRDKAKQSASAGIELSRKIADKYGHINSVPWDILDKIRQSKATSNELTQYADKLVQAFQNGLSEKQPENYNDSDIEIITRLLHENYTRLQQPSIADKFTKVISKTEIENLLTKRSGDPSLDGFSNFNQYSQRFSAQEAIEQFGLDYQYQNGSGQTIKPYLISEGEEDKTLPFVYYVTTPITDDLKKNTKIPLDPEVKKKLQDIVDDTTRDENDELKKMAQELIADGVYHELTPNTGDDLPKYGTQTDGKKSYAGMLRTTYSTSRAQLSTGAMIRAKGPNGEDFKIADWDGLTWTLSPQSSKDFPDWLTNQGRTEDRLNFNEELKVWKRVGDDQIVPPSNIPAPVRAFMEHHFQTSFADLTIQKVNSTDNDDSTSTVIKFKPGEYDDTTVDGLKKIAEKLDAAVKLKFTNNGNQPDVSKPLTQINDELPTKSVSIKNDLMKLRQPRTSFADTVNAAVKFLPKFNTIKTRPRKSAKK</sequence>